<evidence type="ECO:0000313" key="11">
    <source>
        <dbReference type="Proteomes" id="UP000178127"/>
    </source>
</evidence>
<dbReference type="STRING" id="1802620.A3D91_02330"/>
<evidence type="ECO:0000256" key="1">
    <source>
        <dbReference type="ARBA" id="ARBA00004651"/>
    </source>
</evidence>
<evidence type="ECO:0000256" key="4">
    <source>
        <dbReference type="ARBA" id="ARBA00022989"/>
    </source>
</evidence>
<gene>
    <name evidence="10" type="ORF">A3D91_02330</name>
</gene>
<evidence type="ECO:0008006" key="12">
    <source>
        <dbReference type="Google" id="ProtNLM"/>
    </source>
</evidence>
<evidence type="ECO:0000259" key="9">
    <source>
        <dbReference type="Pfam" id="PF12704"/>
    </source>
</evidence>
<evidence type="ECO:0000256" key="7">
    <source>
        <dbReference type="SAM" id="Phobius"/>
    </source>
</evidence>
<dbReference type="Proteomes" id="UP000178127">
    <property type="component" value="Unassembled WGS sequence"/>
</dbReference>
<feature type="transmembrane region" description="Helical" evidence="7">
    <location>
        <begin position="267"/>
        <end position="297"/>
    </location>
</feature>
<dbReference type="Pfam" id="PF12704">
    <property type="entry name" value="MacB_PCD"/>
    <property type="match status" value="1"/>
</dbReference>
<dbReference type="InterPro" id="IPR025857">
    <property type="entry name" value="MacB_PCD"/>
</dbReference>
<evidence type="ECO:0000256" key="2">
    <source>
        <dbReference type="ARBA" id="ARBA00022475"/>
    </source>
</evidence>
<keyword evidence="3 7" id="KW-0812">Transmembrane</keyword>
<evidence type="ECO:0000256" key="6">
    <source>
        <dbReference type="ARBA" id="ARBA00038076"/>
    </source>
</evidence>
<accession>A0A1F4V7W2</accession>
<comment type="caution">
    <text evidence="10">The sequence shown here is derived from an EMBL/GenBank/DDBJ whole genome shotgun (WGS) entry which is preliminary data.</text>
</comment>
<dbReference type="PANTHER" id="PTHR30572">
    <property type="entry name" value="MEMBRANE COMPONENT OF TRANSPORTER-RELATED"/>
    <property type="match status" value="1"/>
</dbReference>
<proteinExistence type="inferred from homology"/>
<feature type="transmembrane region" description="Helical" evidence="7">
    <location>
        <begin position="318"/>
        <end position="340"/>
    </location>
</feature>
<dbReference type="GO" id="GO:0005886">
    <property type="term" value="C:plasma membrane"/>
    <property type="evidence" value="ECO:0007669"/>
    <property type="project" value="UniProtKB-SubCell"/>
</dbReference>
<sequence length="395" mass="42297">MIMLDYFLLAMRALKLNKVRSFLTMLGVIIGVSAVITLTSIVGGLEKTIRTQFESFGSNSLYIFPGEPGGGRGPGGTAVNKLSFDYTKIIKNVPSVVDASAMVFTTGDAKYLNKSSTNVTINGIEDNLEEISGIGASEGRTISKSDMAGSKMVAVIGQTVKKNLFDDLNPIGKIITLKNKRFEVIGVTEKQGAVFGVDQDNEVNIPLNTARQRFQIDRPNFFFIKIDDPKNIGSAQRGIEKVIRQFLDKEDFSVVSQEQSLEFIGNILGVLATALGGIAAISLLVGGVGIMNIMFVSVTERTREIGLRKAVGANSKNILTQFLFEAVILSLLGGLMGVVVGTSFSTLLGNFIDTAVDPMYVLLSFGVSAAIGIIFGVAPAVKAGKMDPITALRYE</sequence>
<name>A0A1F4V7W2_UNCKA</name>
<dbReference type="InterPro" id="IPR003838">
    <property type="entry name" value="ABC3_permease_C"/>
</dbReference>
<dbReference type="AlphaFoldDB" id="A0A1F4V7W2"/>
<keyword evidence="2" id="KW-1003">Cell membrane</keyword>
<feature type="transmembrane region" description="Helical" evidence="7">
    <location>
        <begin position="21"/>
        <end position="45"/>
    </location>
</feature>
<feature type="domain" description="MacB-like periplasmic core" evidence="9">
    <location>
        <begin position="21"/>
        <end position="241"/>
    </location>
</feature>
<reference evidence="10 11" key="1">
    <citation type="journal article" date="2016" name="Nat. Commun.">
        <title>Thousands of microbial genomes shed light on interconnected biogeochemical processes in an aquifer system.</title>
        <authorList>
            <person name="Anantharaman K."/>
            <person name="Brown C.T."/>
            <person name="Hug L.A."/>
            <person name="Sharon I."/>
            <person name="Castelle C.J."/>
            <person name="Probst A.J."/>
            <person name="Thomas B.C."/>
            <person name="Singh A."/>
            <person name="Wilkins M.J."/>
            <person name="Karaoz U."/>
            <person name="Brodie E.L."/>
            <person name="Williams K.H."/>
            <person name="Hubbard S.S."/>
            <person name="Banfield J.F."/>
        </authorList>
    </citation>
    <scope>NUCLEOTIDE SEQUENCE [LARGE SCALE GENOMIC DNA]</scope>
</reference>
<dbReference type="Pfam" id="PF02687">
    <property type="entry name" value="FtsX"/>
    <property type="match status" value="1"/>
</dbReference>
<keyword evidence="5 7" id="KW-0472">Membrane</keyword>
<feature type="domain" description="ABC3 transporter permease C-terminal" evidence="8">
    <location>
        <begin position="278"/>
        <end position="388"/>
    </location>
</feature>
<organism evidence="10 11">
    <name type="scientific">candidate division WWE3 bacterium RIFCSPHIGHO2_02_FULL_38_14</name>
    <dbReference type="NCBI Taxonomy" id="1802620"/>
    <lineage>
        <taxon>Bacteria</taxon>
        <taxon>Katanobacteria</taxon>
    </lineage>
</organism>
<keyword evidence="4 7" id="KW-1133">Transmembrane helix</keyword>
<dbReference type="InterPro" id="IPR050250">
    <property type="entry name" value="Macrolide_Exporter_MacB"/>
</dbReference>
<evidence type="ECO:0000313" key="10">
    <source>
        <dbReference type="EMBL" id="OGC53237.1"/>
    </source>
</evidence>
<evidence type="ECO:0000259" key="8">
    <source>
        <dbReference type="Pfam" id="PF02687"/>
    </source>
</evidence>
<evidence type="ECO:0000256" key="5">
    <source>
        <dbReference type="ARBA" id="ARBA00023136"/>
    </source>
</evidence>
<dbReference type="PANTHER" id="PTHR30572:SF4">
    <property type="entry name" value="ABC TRANSPORTER PERMEASE YTRF"/>
    <property type="match status" value="1"/>
</dbReference>
<dbReference type="GO" id="GO:0022857">
    <property type="term" value="F:transmembrane transporter activity"/>
    <property type="evidence" value="ECO:0007669"/>
    <property type="project" value="TreeGrafter"/>
</dbReference>
<evidence type="ECO:0000256" key="3">
    <source>
        <dbReference type="ARBA" id="ARBA00022692"/>
    </source>
</evidence>
<feature type="transmembrane region" description="Helical" evidence="7">
    <location>
        <begin position="360"/>
        <end position="381"/>
    </location>
</feature>
<comment type="subcellular location">
    <subcellularLocation>
        <location evidence="1">Cell membrane</location>
        <topology evidence="1">Multi-pass membrane protein</topology>
    </subcellularLocation>
</comment>
<comment type="similarity">
    <text evidence="6">Belongs to the ABC-4 integral membrane protein family.</text>
</comment>
<dbReference type="EMBL" id="MEVD01000015">
    <property type="protein sequence ID" value="OGC53237.1"/>
    <property type="molecule type" value="Genomic_DNA"/>
</dbReference>
<protein>
    <recommendedName>
        <fullName evidence="12">Multidrug ABC transporter substrate-binding protein</fullName>
    </recommendedName>
</protein>